<dbReference type="GO" id="GO:0005524">
    <property type="term" value="F:ATP binding"/>
    <property type="evidence" value="ECO:0007669"/>
    <property type="project" value="UniProtKB-KW"/>
</dbReference>
<dbReference type="PRINTS" id="PR01657">
    <property type="entry name" value="MCMFAMILY"/>
</dbReference>
<organism evidence="15 16">
    <name type="scientific">Haematococcus lacustris</name>
    <name type="common">Green alga</name>
    <name type="synonym">Haematococcus pluvialis</name>
    <dbReference type="NCBI Taxonomy" id="44745"/>
    <lineage>
        <taxon>Eukaryota</taxon>
        <taxon>Viridiplantae</taxon>
        <taxon>Chlorophyta</taxon>
        <taxon>core chlorophytes</taxon>
        <taxon>Chlorophyceae</taxon>
        <taxon>CS clade</taxon>
        <taxon>Chlamydomonadales</taxon>
        <taxon>Haematococcaceae</taxon>
        <taxon>Haematococcus</taxon>
    </lineage>
</organism>
<dbReference type="GO" id="GO:1902969">
    <property type="term" value="P:mitotic DNA replication"/>
    <property type="evidence" value="ECO:0007669"/>
    <property type="project" value="TreeGrafter"/>
</dbReference>
<evidence type="ECO:0000256" key="13">
    <source>
        <dbReference type="SAM" id="MobiDB-lite"/>
    </source>
</evidence>
<keyword evidence="16" id="KW-1185">Reference proteome</keyword>
<evidence type="ECO:0000256" key="3">
    <source>
        <dbReference type="ARBA" id="ARBA00012551"/>
    </source>
</evidence>
<evidence type="ECO:0000256" key="1">
    <source>
        <dbReference type="ARBA" id="ARBA00004123"/>
    </source>
</evidence>
<dbReference type="GO" id="GO:1990518">
    <property type="term" value="F:single-stranded 3'-5' DNA helicase activity"/>
    <property type="evidence" value="ECO:0007669"/>
    <property type="project" value="TreeGrafter"/>
</dbReference>
<evidence type="ECO:0000256" key="11">
    <source>
        <dbReference type="ARBA" id="ARBA00023306"/>
    </source>
</evidence>
<evidence type="ECO:0000313" key="15">
    <source>
        <dbReference type="EMBL" id="GFH20235.1"/>
    </source>
</evidence>
<dbReference type="GO" id="GO:0016787">
    <property type="term" value="F:hydrolase activity"/>
    <property type="evidence" value="ECO:0007669"/>
    <property type="project" value="UniProtKB-KW"/>
</dbReference>
<dbReference type="FunFam" id="3.40.50.300:FF:000115">
    <property type="entry name" value="DNA helicase"/>
    <property type="match status" value="1"/>
</dbReference>
<evidence type="ECO:0000256" key="6">
    <source>
        <dbReference type="ARBA" id="ARBA00022801"/>
    </source>
</evidence>
<feature type="region of interest" description="Disordered" evidence="13">
    <location>
        <begin position="368"/>
        <end position="425"/>
    </location>
</feature>
<evidence type="ECO:0000256" key="4">
    <source>
        <dbReference type="ARBA" id="ARBA00022705"/>
    </source>
</evidence>
<accession>A0A699ZEE5</accession>
<evidence type="ECO:0000256" key="8">
    <source>
        <dbReference type="ARBA" id="ARBA00022840"/>
    </source>
</evidence>
<dbReference type="PROSITE" id="PS00847">
    <property type="entry name" value="MCM_1"/>
    <property type="match status" value="1"/>
</dbReference>
<reference evidence="15 16" key="1">
    <citation type="submission" date="2020-02" db="EMBL/GenBank/DDBJ databases">
        <title>Draft genome sequence of Haematococcus lacustris strain NIES-144.</title>
        <authorList>
            <person name="Morimoto D."/>
            <person name="Nakagawa S."/>
            <person name="Yoshida T."/>
            <person name="Sawayama S."/>
        </authorList>
    </citation>
    <scope>NUCLEOTIDE SEQUENCE [LARGE SCALE GENOMIC DNA]</scope>
    <source>
        <strain evidence="15 16">NIES-144</strain>
    </source>
</reference>
<dbReference type="InterPro" id="IPR031327">
    <property type="entry name" value="MCM"/>
</dbReference>
<keyword evidence="4" id="KW-0235">DNA replication</keyword>
<dbReference type="PANTHER" id="PTHR11630">
    <property type="entry name" value="DNA REPLICATION LICENSING FACTOR MCM FAMILY MEMBER"/>
    <property type="match status" value="1"/>
</dbReference>
<keyword evidence="9 12" id="KW-0238">DNA-binding</keyword>
<dbReference type="InterPro" id="IPR001208">
    <property type="entry name" value="MCM_dom"/>
</dbReference>
<dbReference type="SUPFAM" id="SSF52540">
    <property type="entry name" value="P-loop containing nucleoside triphosphate hydrolases"/>
    <property type="match status" value="1"/>
</dbReference>
<dbReference type="EMBL" id="BLLF01001600">
    <property type="protein sequence ID" value="GFH20235.1"/>
    <property type="molecule type" value="Genomic_DNA"/>
</dbReference>
<comment type="similarity">
    <text evidence="2 12">Belongs to the MCM family.</text>
</comment>
<dbReference type="Pfam" id="PF00493">
    <property type="entry name" value="MCM"/>
    <property type="match status" value="1"/>
</dbReference>
<dbReference type="AlphaFoldDB" id="A0A699ZEE5"/>
<keyword evidence="5 12" id="KW-0547">Nucleotide-binding</keyword>
<dbReference type="InterPro" id="IPR027417">
    <property type="entry name" value="P-loop_NTPase"/>
</dbReference>
<dbReference type="CDD" id="cd17757">
    <property type="entry name" value="MCM6"/>
    <property type="match status" value="1"/>
</dbReference>
<dbReference type="Pfam" id="PF17855">
    <property type="entry name" value="MCM_lid"/>
    <property type="match status" value="1"/>
</dbReference>
<feature type="domain" description="MCM C-terminal AAA(+) ATPase" evidence="14">
    <location>
        <begin position="36"/>
        <end position="242"/>
    </location>
</feature>
<sequence>MVNIRSDEDLTPDQVLAGFEPHHVAEVEAMQADPQVYAKLTQSICPSVWGHDSVKQAVLLMLFGGVHKKTSEGIPLRGDINVAIVGDPSCAKSQILKYVAGFLPRAVYTSGKASSAAGLTASVVKEPENGEFAIEAGALMLADNGICCIDEFDKMDVKDQVAIHEAMEQQTISITKAGIQATLNARASILAAANPVGGRYDKAKPLKFNVALPPAILSRFDLMHVMIDETSEGTDNRIAQHIIRLHRFQAAAFAGVPYTTEQIQRYIKYARSIKPELTNDAAQHLVRAYKELRVEDAAPGSGSSYRITVRQLEALVRLSEAVARAHCQPVITPRHVDESKRLLKASVLKIEQSDVELVDDMGFIGADPVRNVQPEDLPEGYDNPDTHMHDAAAPHANGTSANGNGAAPHAPAAPAAPATAAPAPKKTVKITAQKFTYMKYSAAVQQHLSALASAVAKPASARIMVFVVTAGVVHAGAVMRVLEAQEAYYAKLDAAGAPASGEGAEDEGMKQEQLMQWYLELQQEK</sequence>
<comment type="subcellular location">
    <subcellularLocation>
        <location evidence="1">Nucleus</location>
    </subcellularLocation>
</comment>
<evidence type="ECO:0000256" key="10">
    <source>
        <dbReference type="ARBA" id="ARBA00023242"/>
    </source>
</evidence>
<keyword evidence="6" id="KW-0378">Hydrolase</keyword>
<dbReference type="Gene3D" id="3.40.50.300">
    <property type="entry name" value="P-loop containing nucleotide triphosphate hydrolases"/>
    <property type="match status" value="1"/>
</dbReference>
<evidence type="ECO:0000256" key="5">
    <source>
        <dbReference type="ARBA" id="ARBA00022741"/>
    </source>
</evidence>
<comment type="caution">
    <text evidence="15">The sequence shown here is derived from an EMBL/GenBank/DDBJ whole genome shotgun (WGS) entry which is preliminary data.</text>
</comment>
<dbReference type="GO" id="GO:0003697">
    <property type="term" value="F:single-stranded DNA binding"/>
    <property type="evidence" value="ECO:0007669"/>
    <property type="project" value="TreeGrafter"/>
</dbReference>
<evidence type="ECO:0000313" key="16">
    <source>
        <dbReference type="Proteomes" id="UP000485058"/>
    </source>
</evidence>
<evidence type="ECO:0000256" key="9">
    <source>
        <dbReference type="ARBA" id="ARBA00023125"/>
    </source>
</evidence>
<dbReference type="InterPro" id="IPR041562">
    <property type="entry name" value="MCM_lid"/>
</dbReference>
<keyword evidence="10" id="KW-0539">Nucleus</keyword>
<keyword evidence="11" id="KW-0131">Cell cycle</keyword>
<keyword evidence="7 15" id="KW-0347">Helicase</keyword>
<evidence type="ECO:0000256" key="12">
    <source>
        <dbReference type="RuleBase" id="RU004070"/>
    </source>
</evidence>
<dbReference type="GO" id="GO:0005634">
    <property type="term" value="C:nucleus"/>
    <property type="evidence" value="ECO:0007669"/>
    <property type="project" value="UniProtKB-SubCell"/>
</dbReference>
<protein>
    <recommendedName>
        <fullName evidence="3">DNA helicase</fullName>
        <ecNumber evidence="3">3.6.4.12</ecNumber>
    </recommendedName>
</protein>
<evidence type="ECO:0000256" key="7">
    <source>
        <dbReference type="ARBA" id="ARBA00022806"/>
    </source>
</evidence>
<dbReference type="GO" id="GO:0000727">
    <property type="term" value="P:double-strand break repair via break-induced replication"/>
    <property type="evidence" value="ECO:0007669"/>
    <property type="project" value="TreeGrafter"/>
</dbReference>
<dbReference type="PANTHER" id="PTHR11630:SF43">
    <property type="entry name" value="DNA REPLICATION LICENSING FACTOR MCM6"/>
    <property type="match status" value="1"/>
</dbReference>
<dbReference type="SMART" id="SM00350">
    <property type="entry name" value="MCM"/>
    <property type="match status" value="1"/>
</dbReference>
<feature type="compositionally biased region" description="Low complexity" evidence="13">
    <location>
        <begin position="396"/>
        <end position="424"/>
    </location>
</feature>
<evidence type="ECO:0000259" key="14">
    <source>
        <dbReference type="PROSITE" id="PS50051"/>
    </source>
</evidence>
<dbReference type="EC" id="3.6.4.12" evidence="3"/>
<evidence type="ECO:0000256" key="2">
    <source>
        <dbReference type="ARBA" id="ARBA00008010"/>
    </source>
</evidence>
<dbReference type="PROSITE" id="PS50051">
    <property type="entry name" value="MCM_2"/>
    <property type="match status" value="1"/>
</dbReference>
<gene>
    <name evidence="15" type="ORF">HaLaN_17325</name>
</gene>
<dbReference type="InterPro" id="IPR018525">
    <property type="entry name" value="MCM_CS"/>
</dbReference>
<proteinExistence type="inferred from homology"/>
<dbReference type="Proteomes" id="UP000485058">
    <property type="component" value="Unassembled WGS sequence"/>
</dbReference>
<keyword evidence="8 12" id="KW-0067">ATP-binding</keyword>
<name>A0A699ZEE5_HAELA</name>
<dbReference type="GO" id="GO:0042555">
    <property type="term" value="C:MCM complex"/>
    <property type="evidence" value="ECO:0007669"/>
    <property type="project" value="TreeGrafter"/>
</dbReference>